<accession>A0A9Q8LGR1</accession>
<reference evidence="6" key="1">
    <citation type="submission" date="2021-12" db="EMBL/GenBank/DDBJ databases">
        <authorList>
            <person name="Zaccaron A."/>
            <person name="Stergiopoulos I."/>
        </authorList>
    </citation>
    <scope>NUCLEOTIDE SEQUENCE</scope>
    <source>
        <strain evidence="6">Race5_Kim</strain>
    </source>
</reference>
<dbReference type="GO" id="GO:0005634">
    <property type="term" value="C:nucleus"/>
    <property type="evidence" value="ECO:0007669"/>
    <property type="project" value="TreeGrafter"/>
</dbReference>
<evidence type="ECO:0000256" key="4">
    <source>
        <dbReference type="SAM" id="MobiDB-lite"/>
    </source>
</evidence>
<dbReference type="GO" id="GO:0004527">
    <property type="term" value="F:exonuclease activity"/>
    <property type="evidence" value="ECO:0007669"/>
    <property type="project" value="UniProtKB-KW"/>
</dbReference>
<protein>
    <submittedName>
        <fullName evidence="6">RNA exonuclease 4</fullName>
    </submittedName>
</protein>
<keyword evidence="3 6" id="KW-0269">Exonuclease</keyword>
<dbReference type="SMART" id="SM00479">
    <property type="entry name" value="EXOIII"/>
    <property type="match status" value="1"/>
</dbReference>
<dbReference type="GO" id="GO:0003676">
    <property type="term" value="F:nucleic acid binding"/>
    <property type="evidence" value="ECO:0007669"/>
    <property type="project" value="InterPro"/>
</dbReference>
<dbReference type="SUPFAM" id="SSF53098">
    <property type="entry name" value="Ribonuclease H-like"/>
    <property type="match status" value="1"/>
</dbReference>
<keyword evidence="2" id="KW-0378">Hydrolase</keyword>
<dbReference type="InterPro" id="IPR012337">
    <property type="entry name" value="RNaseH-like_sf"/>
</dbReference>
<feature type="compositionally biased region" description="Polar residues" evidence="4">
    <location>
        <begin position="348"/>
        <end position="365"/>
    </location>
</feature>
<evidence type="ECO:0000256" key="3">
    <source>
        <dbReference type="ARBA" id="ARBA00022839"/>
    </source>
</evidence>
<evidence type="ECO:0000256" key="1">
    <source>
        <dbReference type="ARBA" id="ARBA00022722"/>
    </source>
</evidence>
<evidence type="ECO:0000256" key="2">
    <source>
        <dbReference type="ARBA" id="ARBA00022801"/>
    </source>
</evidence>
<keyword evidence="1" id="KW-0540">Nuclease</keyword>
<dbReference type="Proteomes" id="UP000756132">
    <property type="component" value="Chromosome 4"/>
</dbReference>
<dbReference type="OrthoDB" id="8191639at2759"/>
<organism evidence="6 7">
    <name type="scientific">Passalora fulva</name>
    <name type="common">Tomato leaf mold</name>
    <name type="synonym">Cladosporium fulvum</name>
    <dbReference type="NCBI Taxonomy" id="5499"/>
    <lineage>
        <taxon>Eukaryota</taxon>
        <taxon>Fungi</taxon>
        <taxon>Dikarya</taxon>
        <taxon>Ascomycota</taxon>
        <taxon>Pezizomycotina</taxon>
        <taxon>Dothideomycetes</taxon>
        <taxon>Dothideomycetidae</taxon>
        <taxon>Mycosphaerellales</taxon>
        <taxon>Mycosphaerellaceae</taxon>
        <taxon>Fulvia</taxon>
    </lineage>
</organism>
<dbReference type="GeneID" id="71984021"/>
<dbReference type="EMBL" id="CP090166">
    <property type="protein sequence ID" value="UJO16869.1"/>
    <property type="molecule type" value="Genomic_DNA"/>
</dbReference>
<evidence type="ECO:0000259" key="5">
    <source>
        <dbReference type="SMART" id="SM00479"/>
    </source>
</evidence>
<keyword evidence="7" id="KW-1185">Reference proteome</keyword>
<dbReference type="RefSeq" id="XP_047761235.1">
    <property type="nucleotide sequence ID" value="XM_047903291.1"/>
</dbReference>
<reference evidence="6" key="2">
    <citation type="journal article" date="2022" name="Microb. Genom.">
        <title>A chromosome-scale genome assembly of the tomato pathogen Cladosporium fulvum reveals a compartmentalized genome architecture and the presence of a dispensable chromosome.</title>
        <authorList>
            <person name="Zaccaron A.Z."/>
            <person name="Chen L.H."/>
            <person name="Samaras A."/>
            <person name="Stergiopoulos I."/>
        </authorList>
    </citation>
    <scope>NUCLEOTIDE SEQUENCE</scope>
    <source>
        <strain evidence="6">Race5_Kim</strain>
    </source>
</reference>
<dbReference type="InterPro" id="IPR047021">
    <property type="entry name" value="REXO1/3/4-like"/>
</dbReference>
<gene>
    <name evidence="6" type="ORF">CLAFUR5_04143</name>
</gene>
<dbReference type="InterPro" id="IPR013520">
    <property type="entry name" value="Ribonucl_H"/>
</dbReference>
<dbReference type="KEGG" id="ffu:CLAFUR5_04143"/>
<dbReference type="Gene3D" id="3.30.420.10">
    <property type="entry name" value="Ribonuclease H-like superfamily/Ribonuclease H"/>
    <property type="match status" value="1"/>
</dbReference>
<feature type="compositionally biased region" description="Low complexity" evidence="4">
    <location>
        <begin position="314"/>
        <end position="323"/>
    </location>
</feature>
<proteinExistence type="predicted"/>
<name>A0A9Q8LGR1_PASFU</name>
<dbReference type="PANTHER" id="PTHR12801">
    <property type="entry name" value="RNA EXONUCLEASE REXO1 / RECO3 FAMILY MEMBER-RELATED"/>
    <property type="match status" value="1"/>
</dbReference>
<evidence type="ECO:0000313" key="7">
    <source>
        <dbReference type="Proteomes" id="UP000756132"/>
    </source>
</evidence>
<sequence>MSDRRDVQTASSSYIIRDSAGRPVMHPHAEAFMRGRATQLIPQMHFITRIMAMDAEFQTMDDEESGTSASVIGRISIVNYDGKTIYDVFVYFPEEEGRLMKLPPQSLHLGVTYRDIKPQFGAIPIAEAKEDLRKIIDGNIIVGHSIHNDIDAIKASGIDDILDCAWSFRDTQNHAYYGARLGNNQPGLKNLYKAMVGKSIQGREHSSVEDAQATMELYRLREAEIEREQAGWDFWLEPPRSQDDILDELLNGPDYSNGTPPPKRLPRAFRVAQEQADSAAAAKAYRFKKDDAHRKTPAVAAGSKQPATKEFDTSAAAPSPISIARKDSLMPPDSTTSDGTSEKDCGHSKTSSLARSLHSTAPSTISTNSAHISSVAAMRVPSPSRVNQLPAVAMSAAKRNAAIKIAYPLDPNIHARKNITMGTTSIKQKKADPIVHARKGFTTESTVVKEKKVDPLTTTTAVEASGKSWSQVAVTKDKNGAVDNFARAPAKTVFRKRN</sequence>
<dbReference type="AlphaFoldDB" id="A0A9Q8LGR1"/>
<feature type="domain" description="Exonuclease" evidence="5">
    <location>
        <begin position="49"/>
        <end position="227"/>
    </location>
</feature>
<dbReference type="InterPro" id="IPR036397">
    <property type="entry name" value="RNaseH_sf"/>
</dbReference>
<evidence type="ECO:0000313" key="6">
    <source>
        <dbReference type="EMBL" id="UJO16869.1"/>
    </source>
</evidence>
<feature type="region of interest" description="Disordered" evidence="4">
    <location>
        <begin position="282"/>
        <end position="365"/>
    </location>
</feature>